<feature type="compositionally biased region" description="Basic and acidic residues" evidence="11">
    <location>
        <begin position="322"/>
        <end position="340"/>
    </location>
</feature>
<feature type="chain" id="PRO_5037916087" description="Hemolin" evidence="12">
    <location>
        <begin position="17"/>
        <end position="4267"/>
    </location>
</feature>
<feature type="compositionally biased region" description="Basic and acidic residues" evidence="11">
    <location>
        <begin position="1262"/>
        <end position="1292"/>
    </location>
</feature>
<dbReference type="GO" id="GO:0005576">
    <property type="term" value="C:extracellular region"/>
    <property type="evidence" value="ECO:0007669"/>
    <property type="project" value="UniProtKB-SubCell"/>
</dbReference>
<evidence type="ECO:0000256" key="4">
    <source>
        <dbReference type="ARBA" id="ARBA00022490"/>
    </source>
</evidence>
<evidence type="ECO:0000256" key="2">
    <source>
        <dbReference type="ARBA" id="ARBA00004613"/>
    </source>
</evidence>
<dbReference type="Gene3D" id="2.60.40.10">
    <property type="entry name" value="Immunoglobulins"/>
    <property type="match status" value="5"/>
</dbReference>
<dbReference type="GO" id="GO:0007411">
    <property type="term" value="P:axon guidance"/>
    <property type="evidence" value="ECO:0007669"/>
    <property type="project" value="TreeGrafter"/>
</dbReference>
<evidence type="ECO:0000313" key="14">
    <source>
        <dbReference type="EMBL" id="KAH9642346.1"/>
    </source>
</evidence>
<proteinExistence type="inferred from homology"/>
<feature type="region of interest" description="Disordered" evidence="11">
    <location>
        <begin position="30"/>
        <end position="49"/>
    </location>
</feature>
<dbReference type="FunFam" id="2.60.40.10:FF:000080">
    <property type="entry name" value="Myosin light chain kinase, smooth muscle"/>
    <property type="match status" value="1"/>
</dbReference>
<dbReference type="FunFam" id="2.60.40.10:FF:000425">
    <property type="entry name" value="Myosin light chain kinase"/>
    <property type="match status" value="1"/>
</dbReference>
<feature type="compositionally biased region" description="Basic and acidic residues" evidence="11">
    <location>
        <begin position="926"/>
        <end position="956"/>
    </location>
</feature>
<evidence type="ECO:0000256" key="9">
    <source>
        <dbReference type="ARBA" id="ARBA00061228"/>
    </source>
</evidence>
<feature type="compositionally biased region" description="Basic and acidic residues" evidence="11">
    <location>
        <begin position="1188"/>
        <end position="1198"/>
    </location>
</feature>
<feature type="compositionally biased region" description="Basic and acidic residues" evidence="11">
    <location>
        <begin position="1206"/>
        <end position="1236"/>
    </location>
</feature>
<dbReference type="GO" id="GO:0070593">
    <property type="term" value="P:dendrite self-avoidance"/>
    <property type="evidence" value="ECO:0007669"/>
    <property type="project" value="TreeGrafter"/>
</dbReference>
<sequence>MLSIVVIIYFLFFSESRHTVRKTFHDKTDVKISKTDETDSTQHSRSLYQSTEESNLLKIQSTQDINTQKIVSNIPWRKQSKQETTEEVLEIRHWRKPKQDTKPSFTEEKTITEDTSLLKIQDDIEIDKSKEETLQIKTWRKPRTKDVVQDLNQTAKDKIVTTEDVSILKIQSETNEERTQNLETKTWRKSRREVQPTETTSMEEDTSVMQIERDEDKEQKTVYQWRKPRDDKKPVIREERKDSIPWTEESIKLRPTKVEKSLIVKEKIEDVTLKQVRKGSIKKIDTEETEELLKYEEDTAILKIEETQENDLPTWRRKSKKIKDETATEKPEETKPEEIKWPTGRRRPKEEEPKEEVVLKPAPKQKAPEEEKPAELQLKPVKKEKVIEEAKPEETKWPTDRRRPKEEEPKEEVVLKPVPKQKAPEEEKPEEVQLKPVKKEKVVEEAKPEEPKWPTGRRRPKEEEPKEEVVLKPVPKQKAPEEEKPEEVQLKPVKKEKVVEEAKPEEPKWPTGRRRPKEEEPKEEVVLKPVPKQKAPEEEKPEEVQLKPVKKEKVVEEAKPEEPKWPTGRRRPKEEEPKEEVVLKPVPKQKAPEEEKPEEVQLKPVKKEKVVEEAKPEEPKWPTGRRRPKEEEPKEEVVLKPVPKQKEPEEAKPEEVQLKPVKKEKVVEEAKPEEPKWPTGRRRPKEEEPKEEVVLKPVPKQKEPEEAKPEEVQLKPVKKEKVVEEAKPEEPKWPTGRRRPKEEEPKEEVVLKPVPKQKAPEEEKPEEVQLKPVKKEKVVEEAKPEEPKWPTGRRRPKEEEPMEEVVLKPVPKQKAPEEEKPEEVHLKPVKKEKVVEEAKPEEPKWPTGRRRPKEEEPKEEVVLKPVPKQKEPEEEKPEEVQLKPVKKEKVVEEAKPEEPKWPTGKRRPKEEEPKEEVVLKPVPKQKAPEEEKPEEVQLKPVKKEKVVEEAKPEEPKWPTGKRRPKAEEPKEEVVLKPVPKQKAPEEEKPEELQLKPVKKEKVVEEAKPEEPKWPTGKRRPKEEEPKEEVVLKPVPKQKAPEEEKPEEVQLKPVKKEKVVEEAKPEEPKWPTGKRRPKEEEPKEEVVLKPVPKQKAPEEEKPEEVQLKPVKKEKVVEEAKPEEPKWPTGRRRPKEEEPKEEVVLKPVPKQKAPEEEKPEEVQLKPVKKEKVVEEAQPEEPKWPTGKRRPKEEEPKEEVVLKPVPKQKAPEEEKPEELQLKPVKKEKVVEEAKPEEPKWPTGKRRPKEEEPKEEVVLKPVPKQKAPEEEKPEEVQLKPVKKEKVVEEAKPEEPKWPTGKRRPKEEQPKEEVVLKPVPKQKAPEEEKTEEVTLKPIKTEKVVEDVIVQKTSVRTSDEPSEEIQEETTTIIKTKKIKKQTQKETKKEVGPCIIQPIKALNILENSTLQLEIVYEPADSKVKWYRNNQPLEQSDDCEIHTENGISTIRVPEVDKKRVGKYEVIVEKNNIIVKSASSIKLQKSLNEDEISPPVFVKPIRPQRVILGEIVLLEAEVISSPTASFQWFIDTREVTTYAKQNKLTNIYVTDRDNISCLCIENISKDFLGVITCRAENFAGSVSCSASLLEQPDKEINGEAPVVITPLESVIVMDGEPIKLSCKIRGQPWPRIDWYHDDVPVQRARDITVARQESGLCELCIKEAFPEMTGLYRCVATNDFGSCNCECTVHIEAYEYVPSASEEDILSDEKTSDIEEFAPRIVKALPTVITTTEGELTRLEARAVGVPKPQVRWLKQGVEILQSQEYQIEEMEDGTSILIIPEVYQDDTGEIVFEAFNPLGVTSTIAALSVESIIGTKEYRKPEWVTHMEELQAALKATQSVPTFVKEILGERVDEEQAVTFEAVYSGNPTPEIIWYKDDKVIRTDENYIIENEDNHTTCTVKKCVKASEGTYMCKAVSDIGMAITKAKLQVYDSADKLRKTKHLKQKDKKEKVIKRDEKVEELTEKVEEVQPIEKSKPIKKTDKQKAKTVISEADYVETVDVATYKKVDKKEKIEPTKDKAEPIVTPQEYLISTHPENEEIVQPFEESFETEQVIIKMVEGDSRVVAEINELLEVINAKEFGPGESPLRELAKIGFMMRKGLTTEKIESLYDSQYFPALRVPQSQSALVRLVERQGHGALITEVLTEETTQDEDVIAAKVGFRAFLKMVELKHSSVEEVIAHFYPEDFKPRSWEQKEAHEYRIAISLHVEFQVIVESSAEQTAEVHTATIIKDTSTIQEDVVQDIKEREQVKRKKHTKQKKNIEEHQSEEMTVMGQINLKTMHPKEKHVHYDEDEIGDLENDEIPYVSAIATDISKNNVEIVPSSQVTHILSDKEIPDLKANLKLDTNYSLIADVQDIHEKETNLQIKDNVKLTIRPTLNEIEPLVVTEIETSASVDEYQTNKSTVGKIASKSVVPSESFVTTETLASVTTSDIKNEEKLPETAKTSVFLKDAINITEEIVSMKETPLHELPTKKSNATVAFSPLLGLNVLEITEQIKESNVETMNIEKTATSKLNFNLLESLQVGEVFVEDKSGKYYPELIVPTETARKDVFVSNQVVTEVHNVQEREGLLSALKLPPAQEANIDIASKDSLMVSIEELHEKEGEFPIKEMPAAVTVNNDIMLHSSLHNTVTTSHIKELEFVPDTISLKKATVGVNELQHKFNLEANVHDSETLLEETRSNLSSYADIAITTLGKNIVSEVNIHESEKDLIFKDEKLTAKADLGFKAYEPLITSETIEMTLTDDIKTYDHPMKDSATETLITSSAKIVSYPLIHDKETTEEYISKNPEEVNSSLVPNIPITVSEIESSECENKLTLNKIPDTAHAQATPSHPLKTPISQEINTADQINFITKQPNFSETASESRDLQKEITVLQTNVEEQILQLQENKVVESEAQAVYTEKESLNVTEVITSLTEQDLAKDKSRPNIFASVEIDSDRKIAVVSEVNSRDTFSNLVPIIPNPEEAHVSPNTLISVQISHNEPLDSQSTMQNYKKPDLKTLKPEIIPSEEILNITETVHHEKESDYDEASRPVTFKASPDIVGRPVAVLSEVTADSSVGFTDISTKESLKTANVQNIVFNELIVNTTDYNEKEDELNATPKVNTFVASLNIDSNQAILIEENRTEIVPEVLEEKTNMLHATAKQGANITEAISQQEVTVHLSEGQLIKKDSDKLTKPIISLTTLQAPLYDEKVAIEQEDILSSSKTPDNQQAELSIICQQSLETSEVVSHSDNVEDKKNLTMDYKKAAPKMDDVYGKTAFTEEVITGEVLEEFNNEKIVLQNSNISSTLKNTFEQMEIVLGESEALIKEQPLKTACVSGDFTETEALVTSYTETIDKENVLNAEAPQTKRDALIGFVPYNSSINTEVIVSSTVGNIEDNSIETSKALLTQDNLQKHLENTEVLITEKETTFTKPQTDKHKAKENIIEATAKEITEVLTIEKENQLNQSPEPFSTSAQLSISEKQSILSTEVLVNQDTEDFLSPKTTKTSAAATHGLQEAIEKSQPYVCESEEIYKHEMPTIRIPTGIIDEQQSLDIIETIVTESEMKLEATSPVKGETVSLNVQSKNYVNVTQITSSDKEEVFIPKELPDTKSITPMLDISLQTSVVNETNTNEKEQLLESDTKPKYSLVDIRMEPTECLNVSENILIEKEDILKQNKVPKTVTNTVSLTTHKHLNIEESQVSEIEQSIDFFDNTKEEIGNVHIESVKPLYVQETKYEEKPIAINTTEKLKEHIPSVKLEEDQHLTITEVEIIEKEQLIDSKAMTSVKQVEESFVANLPIQIEEIAIKESETALPSETTPQKEVPGISIEPKQHITVVKTIGEEKEHEMKIENAPVLGKHQVDIKSIDHITTMEIVPIEEYDVLKDETTKDEKALSKQAPLSELINIQLQPIETLKNIDDKFEPTEGVIRYELELHKSYTTTENIIHEVSKDVLCRDDTYKKAEKTINEIKSVQHLEIVTGEKPESFETPNEQKAEQAAKSHVALQEISKTQPDIVEKVGDLPSFTKPETNTASFDVETYKSCIVSENVTQETPSNLIVTSESIKQITEQLLEMKPIEQIEVVTGENAYSLKSEDHKEMNIIGKHIEMIPINESSIVVHEREINTDFEQAIPLEKASISLSTKESISVGEITQEDSPDTFKTDQIKLAKAEKSVSSLTHVQCTENVAEIHVKELVTPKIQTETTKITPTSVTPLIITDSESFQHETELHIPETKKQNISKSFTVANEIKVSTEFIDEQTLPFVEKQPVLLESKTTTTGEDRHDILITEQESQIHGKF</sequence>
<dbReference type="GO" id="GO:0030424">
    <property type="term" value="C:axon"/>
    <property type="evidence" value="ECO:0007669"/>
    <property type="project" value="TreeGrafter"/>
</dbReference>
<feature type="compositionally biased region" description="Basic and acidic residues" evidence="11">
    <location>
        <begin position="460"/>
        <end position="470"/>
    </location>
</feature>
<feature type="compositionally biased region" description="Basic and acidic residues" evidence="11">
    <location>
        <begin position="534"/>
        <end position="564"/>
    </location>
</feature>
<dbReference type="GO" id="GO:0007156">
    <property type="term" value="P:homophilic cell adhesion via plasma membrane adhesion molecules"/>
    <property type="evidence" value="ECO:0007669"/>
    <property type="project" value="TreeGrafter"/>
</dbReference>
<feature type="compositionally biased region" description="Basic and acidic residues" evidence="11">
    <location>
        <begin position="1020"/>
        <end position="1030"/>
    </location>
</feature>
<evidence type="ECO:0000256" key="7">
    <source>
        <dbReference type="ARBA" id="ARBA00023180"/>
    </source>
</evidence>
<feature type="compositionally biased region" description="Basic and acidic residues" evidence="11">
    <location>
        <begin position="422"/>
        <end position="452"/>
    </location>
</feature>
<protein>
    <recommendedName>
        <fullName evidence="10">Hemolin</fullName>
    </recommendedName>
</protein>
<feature type="compositionally biased region" description="Basic and acidic residues" evidence="11">
    <location>
        <begin position="381"/>
        <end position="414"/>
    </location>
</feature>
<evidence type="ECO:0000256" key="12">
    <source>
        <dbReference type="SAM" id="SignalP"/>
    </source>
</evidence>
<dbReference type="SMART" id="SM00409">
    <property type="entry name" value="IG"/>
    <property type="match status" value="5"/>
</dbReference>
<evidence type="ECO:0000256" key="6">
    <source>
        <dbReference type="ARBA" id="ARBA00023157"/>
    </source>
</evidence>
<dbReference type="SUPFAM" id="SSF48726">
    <property type="entry name" value="Immunoglobulin"/>
    <property type="match status" value="5"/>
</dbReference>
<feature type="compositionally biased region" description="Basic and acidic residues" evidence="11">
    <location>
        <begin position="965"/>
        <end position="974"/>
    </location>
</feature>
<keyword evidence="12" id="KW-0732">Signal</keyword>
<dbReference type="InterPro" id="IPR007110">
    <property type="entry name" value="Ig-like_dom"/>
</dbReference>
<feature type="signal peptide" evidence="12">
    <location>
        <begin position="1"/>
        <end position="16"/>
    </location>
</feature>
<evidence type="ECO:0000256" key="8">
    <source>
        <dbReference type="ARBA" id="ARBA00023319"/>
    </source>
</evidence>
<feature type="compositionally biased region" description="Basic and acidic residues" evidence="11">
    <location>
        <begin position="758"/>
        <end position="788"/>
    </location>
</feature>
<dbReference type="EMBL" id="JACEFF010000190">
    <property type="protein sequence ID" value="KAH9642346.1"/>
    <property type="molecule type" value="Genomic_DNA"/>
</dbReference>
<dbReference type="InterPro" id="IPR003598">
    <property type="entry name" value="Ig_sub2"/>
</dbReference>
<feature type="compositionally biased region" description="Basic and acidic residues" evidence="11">
    <location>
        <begin position="1132"/>
        <end position="1142"/>
    </location>
</feature>
<keyword evidence="5" id="KW-0964">Secreted</keyword>
<feature type="compositionally biased region" description="Basic and acidic residues" evidence="11">
    <location>
        <begin position="684"/>
        <end position="732"/>
    </location>
</feature>
<feature type="compositionally biased region" description="Basic and acidic residues" evidence="11">
    <location>
        <begin position="628"/>
        <end position="676"/>
    </location>
</feature>
<dbReference type="SMART" id="SM00408">
    <property type="entry name" value="IGc2"/>
    <property type="match status" value="3"/>
</dbReference>
<comment type="caution">
    <text evidence="14">The sequence shown here is derived from an EMBL/GenBank/DDBJ whole genome shotgun (WGS) entry which is preliminary data.</text>
</comment>
<feature type="compositionally biased region" description="Basic and acidic residues" evidence="11">
    <location>
        <begin position="30"/>
        <end position="42"/>
    </location>
</feature>
<comment type="similarity">
    <text evidence="9">Belongs to the hemolin family.</text>
</comment>
<dbReference type="GO" id="GO:0005737">
    <property type="term" value="C:cytoplasm"/>
    <property type="evidence" value="ECO:0007669"/>
    <property type="project" value="UniProtKB-SubCell"/>
</dbReference>
<evidence type="ECO:0000256" key="10">
    <source>
        <dbReference type="ARBA" id="ARBA00068688"/>
    </source>
</evidence>
<evidence type="ECO:0000256" key="5">
    <source>
        <dbReference type="ARBA" id="ARBA00022525"/>
    </source>
</evidence>
<feature type="compositionally biased region" description="Basic and acidic residues" evidence="11">
    <location>
        <begin position="1318"/>
        <end position="1328"/>
    </location>
</feature>
<dbReference type="GO" id="GO:0005886">
    <property type="term" value="C:plasma membrane"/>
    <property type="evidence" value="ECO:0007669"/>
    <property type="project" value="TreeGrafter"/>
</dbReference>
<dbReference type="PANTHER" id="PTHR10075">
    <property type="entry name" value="BASIGIN RELATED"/>
    <property type="match status" value="1"/>
</dbReference>
<comment type="subcellular location">
    <subcellularLocation>
        <location evidence="1">Cytoplasm</location>
    </subcellularLocation>
    <subcellularLocation>
        <location evidence="2">Secreted</location>
    </subcellularLocation>
</comment>
<feature type="compositionally biased region" description="Basic and acidic residues" evidence="11">
    <location>
        <begin position="1300"/>
        <end position="1310"/>
    </location>
</feature>
<gene>
    <name evidence="14" type="ORF">HF086_004878</name>
</gene>
<dbReference type="PANTHER" id="PTHR10075:SF100">
    <property type="entry name" value="FASCICLIN-2"/>
    <property type="match status" value="1"/>
</dbReference>
<feature type="domain" description="Ig-like" evidence="13">
    <location>
        <begin position="1592"/>
        <end position="1681"/>
    </location>
</feature>
<evidence type="ECO:0000313" key="15">
    <source>
        <dbReference type="Proteomes" id="UP000814243"/>
    </source>
</evidence>
<dbReference type="PROSITE" id="PS50835">
    <property type="entry name" value="IG_LIKE"/>
    <property type="match status" value="4"/>
</dbReference>
<dbReference type="FunFam" id="2.60.40.10:FF:000032">
    <property type="entry name" value="palladin isoform X1"/>
    <property type="match status" value="1"/>
</dbReference>
<keyword evidence="8" id="KW-0393">Immunoglobulin domain</keyword>
<dbReference type="InterPro" id="IPR003599">
    <property type="entry name" value="Ig_sub"/>
</dbReference>
<accession>A0A922SLX4</accession>
<evidence type="ECO:0000256" key="11">
    <source>
        <dbReference type="SAM" id="MobiDB-lite"/>
    </source>
</evidence>
<feature type="compositionally biased region" description="Basic and acidic residues" evidence="11">
    <location>
        <begin position="1094"/>
        <end position="1124"/>
    </location>
</feature>
<evidence type="ECO:0000259" key="13">
    <source>
        <dbReference type="PROSITE" id="PS50835"/>
    </source>
</evidence>
<evidence type="ECO:0000256" key="1">
    <source>
        <dbReference type="ARBA" id="ARBA00004496"/>
    </source>
</evidence>
<feature type="compositionally biased region" description="Basic and acidic residues" evidence="11">
    <location>
        <begin position="590"/>
        <end position="620"/>
    </location>
</feature>
<name>A0A922SLX4_SPOEX</name>
<evidence type="ECO:0000256" key="3">
    <source>
        <dbReference type="ARBA" id="ARBA00006692"/>
    </source>
</evidence>
<reference evidence="14" key="1">
    <citation type="journal article" date="2021" name="G3 (Bethesda)">
        <title>Genome and transcriptome analysis of the beet armyworm Spodoptera exigua reveals targets for pest control. .</title>
        <authorList>
            <person name="Simon S."/>
            <person name="Breeschoten T."/>
            <person name="Jansen H.J."/>
            <person name="Dirks R.P."/>
            <person name="Schranz M.E."/>
            <person name="Ros V.I.D."/>
        </authorList>
    </citation>
    <scope>NUCLEOTIDE SEQUENCE</scope>
    <source>
        <strain evidence="14">TB_SE_WUR_2020</strain>
    </source>
</reference>
<feature type="compositionally biased region" description="Basic and acidic residues" evidence="11">
    <location>
        <begin position="908"/>
        <end position="918"/>
    </location>
</feature>
<keyword evidence="4" id="KW-0963">Cytoplasm</keyword>
<feature type="compositionally biased region" description="Basic and acidic residues" evidence="11">
    <location>
        <begin position="1076"/>
        <end position="1086"/>
    </location>
</feature>
<dbReference type="InterPro" id="IPR013098">
    <property type="entry name" value="Ig_I-set"/>
</dbReference>
<feature type="compositionally biased region" description="Basic and acidic residues" evidence="11">
    <location>
        <begin position="814"/>
        <end position="844"/>
    </location>
</feature>
<feature type="region of interest" description="Disordered" evidence="11">
    <location>
        <begin position="174"/>
        <end position="207"/>
    </location>
</feature>
<feature type="compositionally biased region" description="Basic and acidic residues" evidence="11">
    <location>
        <begin position="1150"/>
        <end position="1180"/>
    </location>
</feature>
<feature type="compositionally biased region" description="Basic and acidic residues" evidence="11">
    <location>
        <begin position="1244"/>
        <end position="1254"/>
    </location>
</feature>
<feature type="compositionally biased region" description="Basic and acidic residues" evidence="11">
    <location>
        <begin position="572"/>
        <end position="582"/>
    </location>
</feature>
<feature type="compositionally biased region" description="Basic and acidic residues" evidence="11">
    <location>
        <begin position="478"/>
        <end position="508"/>
    </location>
</feature>
<feature type="compositionally biased region" description="Basic and acidic residues" evidence="11">
    <location>
        <begin position="740"/>
        <end position="750"/>
    </location>
</feature>
<feature type="domain" description="Ig-like" evidence="13">
    <location>
        <begin position="1833"/>
        <end position="1921"/>
    </location>
</feature>
<keyword evidence="6" id="KW-1015">Disulfide bond</keyword>
<feature type="region of interest" description="Disordered" evidence="11">
    <location>
        <begin position="304"/>
        <end position="1328"/>
    </location>
</feature>
<feature type="compositionally biased region" description="Basic and acidic residues" evidence="11">
    <location>
        <begin position="852"/>
        <end position="900"/>
    </location>
</feature>
<feature type="compositionally biased region" description="Basic and acidic residues" evidence="11">
    <location>
        <begin position="1038"/>
        <end position="1068"/>
    </location>
</feature>
<dbReference type="GO" id="GO:0098632">
    <property type="term" value="F:cell-cell adhesion mediator activity"/>
    <property type="evidence" value="ECO:0007669"/>
    <property type="project" value="TreeGrafter"/>
</dbReference>
<feature type="compositionally biased region" description="Basic and acidic residues" evidence="11">
    <location>
        <begin position="348"/>
        <end position="358"/>
    </location>
</feature>
<comment type="similarity">
    <text evidence="3">Belongs to the protein kinase superfamily. CAMK Ser/Thr protein kinase family.</text>
</comment>
<dbReference type="Pfam" id="PF07679">
    <property type="entry name" value="I-set"/>
    <property type="match status" value="5"/>
</dbReference>
<dbReference type="InterPro" id="IPR013783">
    <property type="entry name" value="Ig-like_fold"/>
</dbReference>
<dbReference type="Proteomes" id="UP000814243">
    <property type="component" value="Unassembled WGS sequence"/>
</dbReference>
<feature type="compositionally biased region" description="Basic and acidic residues" evidence="11">
    <location>
        <begin position="516"/>
        <end position="526"/>
    </location>
</feature>
<feature type="compositionally biased region" description="Basic and acidic residues" evidence="11">
    <location>
        <begin position="982"/>
        <end position="1012"/>
    </location>
</feature>
<dbReference type="InterPro" id="IPR036179">
    <property type="entry name" value="Ig-like_dom_sf"/>
</dbReference>
<keyword evidence="7" id="KW-0325">Glycoprotein</keyword>
<feature type="domain" description="Ig-like" evidence="13">
    <location>
        <begin position="1485"/>
        <end position="1580"/>
    </location>
</feature>
<feature type="domain" description="Ig-like" evidence="13">
    <location>
        <begin position="1710"/>
        <end position="1800"/>
    </location>
</feature>
<organism evidence="14 15">
    <name type="scientific">Spodoptera exigua</name>
    <name type="common">Beet armyworm</name>
    <name type="synonym">Noctua fulgens</name>
    <dbReference type="NCBI Taxonomy" id="7107"/>
    <lineage>
        <taxon>Eukaryota</taxon>
        <taxon>Metazoa</taxon>
        <taxon>Ecdysozoa</taxon>
        <taxon>Arthropoda</taxon>
        <taxon>Hexapoda</taxon>
        <taxon>Insecta</taxon>
        <taxon>Pterygota</taxon>
        <taxon>Neoptera</taxon>
        <taxon>Endopterygota</taxon>
        <taxon>Lepidoptera</taxon>
        <taxon>Glossata</taxon>
        <taxon>Ditrysia</taxon>
        <taxon>Noctuoidea</taxon>
        <taxon>Noctuidae</taxon>
        <taxon>Amphipyrinae</taxon>
        <taxon>Spodoptera</taxon>
    </lineage>
</organism>